<dbReference type="RefSeq" id="WP_015873694.1">
    <property type="nucleotide sequence ID" value="NZ_CP017613.1"/>
</dbReference>
<evidence type="ECO:0000313" key="2">
    <source>
        <dbReference type="Proteomes" id="UP000229055"/>
    </source>
</evidence>
<sequence>MKYGYMILTDHFNNELDINHSVPGAKKLNIKENFPDFFDDCDYQSFKKVTDLHSSKNPIFSYQHMKEALSLNMINELREIDKIFRNFALNCLPGSSELNTGRHIFFNQNFMFPG</sequence>
<proteinExistence type="predicted"/>
<reference evidence="2" key="2">
    <citation type="submission" date="2017-11" db="EMBL/GenBank/DDBJ databases">
        <title>PacBio sequencing of new strain of the secondary endosymbiont Candidatus Hamiltonella defensa.</title>
        <authorList>
            <person name="Strand M.R."/>
            <person name="Oliver K."/>
        </authorList>
    </citation>
    <scope>NUCLEOTIDE SEQUENCE [LARGE SCALE GENOMIC DNA]</scope>
    <source>
        <strain evidence="2">ZA17</strain>
    </source>
</reference>
<name>A0A2D3T856_9ENTR</name>
<dbReference type="Proteomes" id="UP000229055">
    <property type="component" value="Chromosome"/>
</dbReference>
<dbReference type="AlphaFoldDB" id="A0A2D3T856"/>
<protein>
    <submittedName>
        <fullName evidence="1">Uncharacterized protein</fullName>
    </submittedName>
</protein>
<accession>A0A2D3T856</accession>
<evidence type="ECO:0000313" key="1">
    <source>
        <dbReference type="EMBL" id="ATW33823.1"/>
    </source>
</evidence>
<organism evidence="1 2">
    <name type="scientific">Candidatus Williamhamiltonella defendens</name>
    <dbReference type="NCBI Taxonomy" id="138072"/>
    <lineage>
        <taxon>Bacteria</taxon>
        <taxon>Pseudomonadati</taxon>
        <taxon>Pseudomonadota</taxon>
        <taxon>Gammaproteobacteria</taxon>
        <taxon>Enterobacterales</taxon>
        <taxon>Enterobacteriaceae</taxon>
        <taxon>aphid secondary symbionts</taxon>
        <taxon>Candidatus Williamhamiltonella</taxon>
    </lineage>
</organism>
<dbReference type="EMBL" id="CP017613">
    <property type="protein sequence ID" value="ATW33823.1"/>
    <property type="molecule type" value="Genomic_DNA"/>
</dbReference>
<gene>
    <name evidence="1" type="ORF">BJP43_05570</name>
</gene>
<reference evidence="2" key="1">
    <citation type="submission" date="2016-10" db="EMBL/GenBank/DDBJ databases">
        <authorList>
            <person name="Chevignon G."/>
        </authorList>
    </citation>
    <scope>NUCLEOTIDE SEQUENCE [LARGE SCALE GENOMIC DNA]</scope>
    <source>
        <strain evidence="2">ZA17</strain>
    </source>
</reference>